<evidence type="ECO:0000256" key="1">
    <source>
        <dbReference type="ARBA" id="ARBA00022612"/>
    </source>
</evidence>
<evidence type="ECO:0000259" key="2">
    <source>
        <dbReference type="Pfam" id="PF17289"/>
    </source>
</evidence>
<dbReference type="Pfam" id="PF17289">
    <property type="entry name" value="Terminase_6C"/>
    <property type="match status" value="1"/>
</dbReference>
<dbReference type="Gene3D" id="3.30.420.240">
    <property type="match status" value="1"/>
</dbReference>
<organism evidence="3 4">
    <name type="scientific">Haloferula sargassicola</name>
    <dbReference type="NCBI Taxonomy" id="490096"/>
    <lineage>
        <taxon>Bacteria</taxon>
        <taxon>Pseudomonadati</taxon>
        <taxon>Verrucomicrobiota</taxon>
        <taxon>Verrucomicrobiia</taxon>
        <taxon>Verrucomicrobiales</taxon>
        <taxon>Verrucomicrobiaceae</taxon>
        <taxon>Haloferula</taxon>
    </lineage>
</organism>
<keyword evidence="1" id="KW-1188">Viral release from host cell</keyword>
<evidence type="ECO:0000313" key="3">
    <source>
        <dbReference type="EMBL" id="GAA5482064.1"/>
    </source>
</evidence>
<keyword evidence="4" id="KW-1185">Reference proteome</keyword>
<accession>A0ABP9UL92</accession>
<sequence>MAKRRPDHAKHFRGKARNIPERETFMLPYQARWIEDRSLMKLMEKSRRVGISYGTAYDLVRQHSRAANRNDSWVSSRDDASAKLFLMDCKTFAKSLKIAAADLGERVLDDAGNSAYVLRFANTTDINSVSSNPDAFAGKGGNVTLDEFALRNDPRMVYSISSPSIDWGGRLAIISTHRGSGNFFNILIREIHEKGNPKGFSLHRVTLQDALDQFFLWKLQTKLPEGDPRLEMDEAEYFDYQRSRAATEEIFAQEYMCVPADDASAFIEFALIDACKYPAGERWEFSLEDMTAGTNPLYAGVDVGRKRDLTSMTVIEKIAGQYFTRKRIDLQKLPFSEQEAILWPWFERCTRVCIDNTGLGMQFAERSQERFGDYKIEPVTFSGPVKEALAYPLRSAFEDRAIRIPFGDDLLEADLRKVRKETTAAGNIRFVADGDEDGHADRFWAVALAIHAAKGPDGPFAYQPVESMRPQFRRMGGGL</sequence>
<gene>
    <name evidence="3" type="ORF">Hsar01_01279</name>
</gene>
<evidence type="ECO:0000313" key="4">
    <source>
        <dbReference type="Proteomes" id="UP001476282"/>
    </source>
</evidence>
<dbReference type="Gene3D" id="3.40.50.300">
    <property type="entry name" value="P-loop containing nucleotide triphosphate hydrolases"/>
    <property type="match status" value="1"/>
</dbReference>
<reference evidence="3 4" key="1">
    <citation type="submission" date="2024-02" db="EMBL/GenBank/DDBJ databases">
        <title>Haloferula sargassicola NBRC 104335.</title>
        <authorList>
            <person name="Ichikawa N."/>
            <person name="Katano-Makiyama Y."/>
            <person name="Hidaka K."/>
        </authorList>
    </citation>
    <scope>NUCLEOTIDE SEQUENCE [LARGE SCALE GENOMIC DNA]</scope>
    <source>
        <strain evidence="3 4">NBRC 104335</strain>
    </source>
</reference>
<dbReference type="InterPro" id="IPR035421">
    <property type="entry name" value="Terminase_6C"/>
</dbReference>
<comment type="caution">
    <text evidence="3">The sequence shown here is derived from an EMBL/GenBank/DDBJ whole genome shotgun (WGS) entry which is preliminary data.</text>
</comment>
<feature type="domain" description="Terminase large subunit gp17-like C-terminal" evidence="2">
    <location>
        <begin position="300"/>
        <end position="452"/>
    </location>
</feature>
<dbReference type="EMBL" id="BAABRI010000006">
    <property type="protein sequence ID" value="GAA5482064.1"/>
    <property type="molecule type" value="Genomic_DNA"/>
</dbReference>
<dbReference type="InterPro" id="IPR027417">
    <property type="entry name" value="P-loop_NTPase"/>
</dbReference>
<proteinExistence type="predicted"/>
<dbReference type="Proteomes" id="UP001476282">
    <property type="component" value="Unassembled WGS sequence"/>
</dbReference>
<protein>
    <recommendedName>
        <fullName evidence="2">Terminase large subunit gp17-like C-terminal domain-containing protein</fullName>
    </recommendedName>
</protein>
<name>A0ABP9UL92_9BACT</name>